<organism evidence="12">
    <name type="scientific">Ixodes scapularis</name>
    <name type="common">Black-legged tick</name>
    <name type="synonym">Deer tick</name>
    <dbReference type="NCBI Taxonomy" id="6945"/>
    <lineage>
        <taxon>Eukaryota</taxon>
        <taxon>Metazoa</taxon>
        <taxon>Ecdysozoa</taxon>
        <taxon>Arthropoda</taxon>
        <taxon>Chelicerata</taxon>
        <taxon>Arachnida</taxon>
        <taxon>Acari</taxon>
        <taxon>Parasitiformes</taxon>
        <taxon>Ixodida</taxon>
        <taxon>Ixodoidea</taxon>
        <taxon>Ixodidae</taxon>
        <taxon>Ixodinae</taxon>
        <taxon>Ixodes</taxon>
    </lineage>
</organism>
<dbReference type="VEuPathDB" id="VectorBase:ISCI010328"/>
<keyword evidence="2" id="KW-0813">Transport</keyword>
<dbReference type="Pfam" id="PF01699">
    <property type="entry name" value="Na_Ca_ex"/>
    <property type="match status" value="1"/>
</dbReference>
<dbReference type="OrthoDB" id="407410at2759"/>
<evidence type="ECO:0000256" key="8">
    <source>
        <dbReference type="SAM" id="MobiDB-lite"/>
    </source>
</evidence>
<keyword evidence="7 9" id="KW-0472">Membrane</keyword>
<keyword evidence="3" id="KW-0050">Antiport</keyword>
<evidence type="ECO:0000256" key="9">
    <source>
        <dbReference type="SAM" id="Phobius"/>
    </source>
</evidence>
<evidence type="ECO:0000256" key="10">
    <source>
        <dbReference type="SAM" id="SignalP"/>
    </source>
</evidence>
<sequence length="180" mass="19492">MSVVWLLMLFVALGITSGDFLTPALFVISKTLHMSQNVAGVTLLAFGNGSPDIFSSLAGIRQGSYELVIGGLIGGGIFVTTVVAGSVFLTQPFKLAARPFLRDCLFYTSAGVWAFYLFYTGSLSIAHAIGFICLYGAYILLVVVSGILYQKYICTNEKSEEKEKKEEKSPEKGRLQPILA</sequence>
<dbReference type="InterPro" id="IPR004837">
    <property type="entry name" value="NaCa_Exmemb"/>
</dbReference>
<evidence type="ECO:0000256" key="2">
    <source>
        <dbReference type="ARBA" id="ARBA00022448"/>
    </source>
</evidence>
<comment type="subcellular location">
    <subcellularLocation>
        <location evidence="1">Membrane</location>
        <topology evidence="1">Multi-pass membrane protein</topology>
    </subcellularLocation>
</comment>
<dbReference type="GO" id="GO:0015297">
    <property type="term" value="F:antiporter activity"/>
    <property type="evidence" value="ECO:0007669"/>
    <property type="project" value="UniProtKB-KW"/>
</dbReference>
<dbReference type="InterPro" id="IPR044880">
    <property type="entry name" value="NCX_ion-bd_dom_sf"/>
</dbReference>
<keyword evidence="4" id="KW-0106">Calcium</keyword>
<feature type="transmembrane region" description="Helical" evidence="9">
    <location>
        <begin position="100"/>
        <end position="119"/>
    </location>
</feature>
<evidence type="ECO:0000256" key="5">
    <source>
        <dbReference type="ARBA" id="ARBA00022692"/>
    </source>
</evidence>
<keyword evidence="6 9" id="KW-1133">Transmembrane helix</keyword>
<evidence type="ECO:0000259" key="11">
    <source>
        <dbReference type="Pfam" id="PF01699"/>
    </source>
</evidence>
<feature type="chain" id="PRO_5020032246" evidence="10">
    <location>
        <begin position="19"/>
        <end position="180"/>
    </location>
</feature>
<dbReference type="EMBL" id="GHJT01007155">
    <property type="protein sequence ID" value="MOY41126.1"/>
    <property type="molecule type" value="Transcribed_RNA"/>
</dbReference>
<feature type="transmembrane region" description="Helical" evidence="9">
    <location>
        <begin position="67"/>
        <end position="88"/>
    </location>
</feature>
<evidence type="ECO:0000256" key="4">
    <source>
        <dbReference type="ARBA" id="ARBA00022568"/>
    </source>
</evidence>
<evidence type="ECO:0000256" key="7">
    <source>
        <dbReference type="ARBA" id="ARBA00023136"/>
    </source>
</evidence>
<keyword evidence="4" id="KW-0406">Ion transport</keyword>
<dbReference type="AlphaFoldDB" id="A0A4D5RWR9"/>
<keyword evidence="10" id="KW-0732">Signal</keyword>
<evidence type="ECO:0000313" key="12">
    <source>
        <dbReference type="EMBL" id="MOY41126.1"/>
    </source>
</evidence>
<proteinExistence type="predicted"/>
<dbReference type="Gene3D" id="1.20.1420.30">
    <property type="entry name" value="NCX, central ion-binding region"/>
    <property type="match status" value="1"/>
</dbReference>
<evidence type="ECO:0000256" key="6">
    <source>
        <dbReference type="ARBA" id="ARBA00022989"/>
    </source>
</evidence>
<evidence type="ECO:0000256" key="3">
    <source>
        <dbReference type="ARBA" id="ARBA00022449"/>
    </source>
</evidence>
<dbReference type="PANTHER" id="PTHR12266:SF0">
    <property type="entry name" value="MITOCHONDRIAL SODIUM_CALCIUM EXCHANGER PROTEIN"/>
    <property type="match status" value="1"/>
</dbReference>
<feature type="compositionally biased region" description="Basic and acidic residues" evidence="8">
    <location>
        <begin position="159"/>
        <end position="174"/>
    </location>
</feature>
<keyword evidence="5 9" id="KW-0812">Transmembrane</keyword>
<accession>A0A4D5RWR9</accession>
<dbReference type="VEuPathDB" id="VectorBase:ISCW010328"/>
<name>A0A4D5RWR9_IXOSC</name>
<keyword evidence="4" id="KW-0109">Calcium transport</keyword>
<dbReference type="GO" id="GO:0016020">
    <property type="term" value="C:membrane"/>
    <property type="evidence" value="ECO:0007669"/>
    <property type="project" value="UniProtKB-SubCell"/>
</dbReference>
<dbReference type="PANTHER" id="PTHR12266">
    <property type="entry name" value="NA+/CA2+ K+ INDEPENDENT EXCHANGER"/>
    <property type="match status" value="1"/>
</dbReference>
<evidence type="ECO:0000256" key="1">
    <source>
        <dbReference type="ARBA" id="ARBA00004141"/>
    </source>
</evidence>
<feature type="domain" description="Sodium/calcium exchanger membrane region" evidence="11">
    <location>
        <begin position="3"/>
        <end position="143"/>
    </location>
</feature>
<protein>
    <submittedName>
        <fullName evidence="12">Putative solute carrier family 24 sodium/potassium/calcium exchanger</fullName>
    </submittedName>
</protein>
<dbReference type="GO" id="GO:0006816">
    <property type="term" value="P:calcium ion transport"/>
    <property type="evidence" value="ECO:0007669"/>
    <property type="project" value="UniProtKB-KW"/>
</dbReference>
<feature type="transmembrane region" description="Helical" evidence="9">
    <location>
        <begin position="125"/>
        <end position="149"/>
    </location>
</feature>
<dbReference type="InterPro" id="IPR051359">
    <property type="entry name" value="CaCA_antiporter"/>
</dbReference>
<feature type="region of interest" description="Disordered" evidence="8">
    <location>
        <begin position="159"/>
        <end position="180"/>
    </location>
</feature>
<feature type="signal peptide" evidence="10">
    <location>
        <begin position="1"/>
        <end position="18"/>
    </location>
</feature>
<dbReference type="VEuPathDB" id="VectorBase:ISCP_003650"/>
<reference evidence="12" key="1">
    <citation type="submission" date="2019-04" db="EMBL/GenBank/DDBJ databases">
        <title>An insight into the mialome of Ixodes scapularis.</title>
        <authorList>
            <person name="Ribeiro J.M."/>
            <person name="Mather T.N."/>
            <person name="Karim S."/>
        </authorList>
    </citation>
    <scope>NUCLEOTIDE SEQUENCE</scope>
</reference>